<dbReference type="PANTHER" id="PTHR33393:SF11">
    <property type="entry name" value="POLYGLUTAMINE SYNTHESIS ACCESSORY PROTEIN RV0574C-RELATED"/>
    <property type="match status" value="1"/>
</dbReference>
<comment type="similarity">
    <text evidence="1">Belongs to the CapA family.</text>
</comment>
<dbReference type="CDD" id="cd07381">
    <property type="entry name" value="MPP_CapA"/>
    <property type="match status" value="1"/>
</dbReference>
<dbReference type="PANTHER" id="PTHR33393">
    <property type="entry name" value="POLYGLUTAMINE SYNTHESIS ACCESSORY PROTEIN RV0574C-RELATED"/>
    <property type="match status" value="1"/>
</dbReference>
<sequence length="379" mass="40274">MPVEVLFVGDLMLSAPDPARFFAPSREILTGADLAVGHLEWPHTERGQVCVVDIPAPANPPGHLDAVADAGFGVLTMASNHMFDQGPNGVADSIAAVRARGMEPVGAGMTIEEARRPAIVSRDGVTFGFLSYNAVGPRESWATTVKAGVAPIRVLNHYELDVASPGSAPAEFTSVEQESEEAMRADIAALAATVDVVCVSIHKGMGFVHATLASYERPLARAAVDAGADVVIGHHAHILRGVEVYRGRPIFHGINHFVPAYTADTDPLGGKRPRPRRAPSIGFFTPDPGQAPFPFPRDSRHTMIARVAVDDDGIVEAGFIPCYLDPDSVPVPCHGADADATADYVECITRDAGLSAEFVRRGQHVTFLDRPAAGERAWA</sequence>
<evidence type="ECO:0000313" key="4">
    <source>
        <dbReference type="Proteomes" id="UP001499967"/>
    </source>
</evidence>
<dbReference type="InterPro" id="IPR029052">
    <property type="entry name" value="Metallo-depent_PP-like"/>
</dbReference>
<accession>A0ABN1N6K9</accession>
<comment type="caution">
    <text evidence="3">The sequence shown here is derived from an EMBL/GenBank/DDBJ whole genome shotgun (WGS) entry which is preliminary data.</text>
</comment>
<name>A0ABN1N6K9_9PSEU</name>
<dbReference type="RefSeq" id="WP_343944127.1">
    <property type="nucleotide sequence ID" value="NZ_BAAAHP010000161.1"/>
</dbReference>
<dbReference type="Proteomes" id="UP001499967">
    <property type="component" value="Unassembled WGS sequence"/>
</dbReference>
<evidence type="ECO:0000313" key="3">
    <source>
        <dbReference type="EMBL" id="GAA0895473.1"/>
    </source>
</evidence>
<keyword evidence="4" id="KW-1185">Reference proteome</keyword>
<gene>
    <name evidence="3" type="ORF">GCM10009559_51310</name>
</gene>
<dbReference type="InterPro" id="IPR019079">
    <property type="entry name" value="Capsule_synth_CapA"/>
</dbReference>
<proteinExistence type="inferred from homology"/>
<dbReference type="SUPFAM" id="SSF56300">
    <property type="entry name" value="Metallo-dependent phosphatases"/>
    <property type="match status" value="1"/>
</dbReference>
<protein>
    <recommendedName>
        <fullName evidence="2">Capsule synthesis protein CapA domain-containing protein</fullName>
    </recommendedName>
</protein>
<evidence type="ECO:0000256" key="1">
    <source>
        <dbReference type="ARBA" id="ARBA00005662"/>
    </source>
</evidence>
<dbReference type="InterPro" id="IPR052169">
    <property type="entry name" value="CW_Biosynth-Accessory"/>
</dbReference>
<feature type="domain" description="Capsule synthesis protein CapA" evidence="2">
    <location>
        <begin position="4"/>
        <end position="261"/>
    </location>
</feature>
<dbReference type="EMBL" id="BAAAHP010000161">
    <property type="protein sequence ID" value="GAA0895473.1"/>
    <property type="molecule type" value="Genomic_DNA"/>
</dbReference>
<dbReference type="SMART" id="SM00854">
    <property type="entry name" value="PGA_cap"/>
    <property type="match status" value="1"/>
</dbReference>
<dbReference type="Gene3D" id="3.60.21.10">
    <property type="match status" value="1"/>
</dbReference>
<evidence type="ECO:0000259" key="2">
    <source>
        <dbReference type="SMART" id="SM00854"/>
    </source>
</evidence>
<organism evidence="3 4">
    <name type="scientific">Pseudonocardia zijingensis</name>
    <dbReference type="NCBI Taxonomy" id="153376"/>
    <lineage>
        <taxon>Bacteria</taxon>
        <taxon>Bacillati</taxon>
        <taxon>Actinomycetota</taxon>
        <taxon>Actinomycetes</taxon>
        <taxon>Pseudonocardiales</taxon>
        <taxon>Pseudonocardiaceae</taxon>
        <taxon>Pseudonocardia</taxon>
    </lineage>
</organism>
<dbReference type="Pfam" id="PF09587">
    <property type="entry name" value="PGA_cap"/>
    <property type="match status" value="1"/>
</dbReference>
<reference evidence="3 4" key="1">
    <citation type="journal article" date="2019" name="Int. J. Syst. Evol. Microbiol.">
        <title>The Global Catalogue of Microorganisms (GCM) 10K type strain sequencing project: providing services to taxonomists for standard genome sequencing and annotation.</title>
        <authorList>
            <consortium name="The Broad Institute Genomics Platform"/>
            <consortium name="The Broad Institute Genome Sequencing Center for Infectious Disease"/>
            <person name="Wu L."/>
            <person name="Ma J."/>
        </authorList>
    </citation>
    <scope>NUCLEOTIDE SEQUENCE [LARGE SCALE GENOMIC DNA]</scope>
    <source>
        <strain evidence="3 4">JCM 11117</strain>
    </source>
</reference>